<keyword evidence="12" id="KW-1185">Reference proteome</keyword>
<keyword evidence="3 8" id="KW-0808">Transferase</keyword>
<evidence type="ECO:0000256" key="7">
    <source>
        <dbReference type="ARBA" id="ARBA00023315"/>
    </source>
</evidence>
<keyword evidence="4 8" id="KW-0812">Transmembrane</keyword>
<reference evidence="11 12" key="1">
    <citation type="submission" date="2020-02" db="EMBL/GenBank/DDBJ databases">
        <title>Draft genome sequence of Haematococcus lacustris strain NIES-144.</title>
        <authorList>
            <person name="Morimoto D."/>
            <person name="Nakagawa S."/>
            <person name="Yoshida T."/>
            <person name="Sawayama S."/>
        </authorList>
    </citation>
    <scope>NUCLEOTIDE SEQUENCE [LARGE SCALE GENOMIC DNA]</scope>
    <source>
        <strain evidence="11 12">NIES-144</strain>
    </source>
</reference>
<evidence type="ECO:0000256" key="9">
    <source>
        <dbReference type="SAM" id="MobiDB-lite"/>
    </source>
</evidence>
<dbReference type="GO" id="GO:0016020">
    <property type="term" value="C:membrane"/>
    <property type="evidence" value="ECO:0007669"/>
    <property type="project" value="UniProtKB-SubCell"/>
</dbReference>
<accession>A0A699Z175</accession>
<dbReference type="Proteomes" id="UP000485058">
    <property type="component" value="Unassembled WGS sequence"/>
</dbReference>
<evidence type="ECO:0000259" key="10">
    <source>
        <dbReference type="Pfam" id="PF01529"/>
    </source>
</evidence>
<evidence type="ECO:0000256" key="6">
    <source>
        <dbReference type="ARBA" id="ARBA00023136"/>
    </source>
</evidence>
<evidence type="ECO:0000313" key="12">
    <source>
        <dbReference type="Proteomes" id="UP000485058"/>
    </source>
</evidence>
<dbReference type="GO" id="GO:0019706">
    <property type="term" value="F:protein-cysteine S-palmitoyltransferase activity"/>
    <property type="evidence" value="ECO:0007669"/>
    <property type="project" value="UniProtKB-EC"/>
</dbReference>
<comment type="subcellular location">
    <subcellularLocation>
        <location evidence="1">Membrane</location>
        <topology evidence="1">Multi-pass membrane protein</topology>
    </subcellularLocation>
</comment>
<dbReference type="AlphaFoldDB" id="A0A699Z175"/>
<feature type="domain" description="Palmitoyltransferase DHHC" evidence="10">
    <location>
        <begin position="239"/>
        <end position="310"/>
    </location>
</feature>
<feature type="transmembrane region" description="Helical" evidence="8">
    <location>
        <begin position="174"/>
        <end position="196"/>
    </location>
</feature>
<name>A0A699Z175_HAELA</name>
<feature type="transmembrane region" description="Helical" evidence="8">
    <location>
        <begin position="288"/>
        <end position="310"/>
    </location>
</feature>
<feature type="compositionally biased region" description="Low complexity" evidence="9">
    <location>
        <begin position="9"/>
        <end position="47"/>
    </location>
</feature>
<dbReference type="PROSITE" id="PS50216">
    <property type="entry name" value="DHHC"/>
    <property type="match status" value="1"/>
</dbReference>
<feature type="region of interest" description="Disordered" evidence="9">
    <location>
        <begin position="1"/>
        <end position="56"/>
    </location>
</feature>
<dbReference type="InterPro" id="IPR039859">
    <property type="entry name" value="PFA4/ZDH16/20/ERF2-like"/>
</dbReference>
<comment type="caution">
    <text evidence="11">The sequence shown here is derived from an EMBL/GenBank/DDBJ whole genome shotgun (WGS) entry which is preliminary data.</text>
</comment>
<comment type="similarity">
    <text evidence="2 8">Belongs to the DHHC palmitoyltransferase family.</text>
</comment>
<keyword evidence="7 8" id="KW-0012">Acyltransferase</keyword>
<evidence type="ECO:0000313" key="11">
    <source>
        <dbReference type="EMBL" id="GFH16293.1"/>
    </source>
</evidence>
<proteinExistence type="inferred from homology"/>
<dbReference type="InterPro" id="IPR001594">
    <property type="entry name" value="Palmitoyltrfase_DHHC"/>
</dbReference>
<comment type="domain">
    <text evidence="8">The DHHC domain is required for palmitoyltransferase activity.</text>
</comment>
<evidence type="ECO:0000256" key="3">
    <source>
        <dbReference type="ARBA" id="ARBA00022679"/>
    </source>
</evidence>
<evidence type="ECO:0000256" key="4">
    <source>
        <dbReference type="ARBA" id="ARBA00022692"/>
    </source>
</evidence>
<dbReference type="EMBL" id="BLLF01000976">
    <property type="protein sequence ID" value="GFH16293.1"/>
    <property type="molecule type" value="Genomic_DNA"/>
</dbReference>
<comment type="catalytic activity">
    <reaction evidence="8">
        <text>L-cysteinyl-[protein] + hexadecanoyl-CoA = S-hexadecanoyl-L-cysteinyl-[protein] + CoA</text>
        <dbReference type="Rhea" id="RHEA:36683"/>
        <dbReference type="Rhea" id="RHEA-COMP:10131"/>
        <dbReference type="Rhea" id="RHEA-COMP:11032"/>
        <dbReference type="ChEBI" id="CHEBI:29950"/>
        <dbReference type="ChEBI" id="CHEBI:57287"/>
        <dbReference type="ChEBI" id="CHEBI:57379"/>
        <dbReference type="ChEBI" id="CHEBI:74151"/>
        <dbReference type="EC" id="2.3.1.225"/>
    </reaction>
</comment>
<sequence>MGPYWLHLSAGPSDSSPAAGPSGSSPAAEDPSGSSPAAEDPSDSSSSNKRKAADIGSGLADERAFQFDPATQMGMGLDPGAIQAVSAASGVWDEDGCLDSFIRSKLTRSQKAMQLEEEAAVKSQKRWGTRKQLVVFFGNADIGTRGRQQQQLMRDQRRRTCFARFMRCLASMQWLVVALVFLLTCSIILLGVAYILPITCHGAPVLFAASHVATATLTFLILFNYAAIKIGEAVPPLAFDNHRFCYECQTFKPPDAHHCSTCRTCVVDLDHHCPFVNNCVGRANMRNFLHFMAATLAAMLFCLAHCLHLIRLYGGKLRQLLGRGKAGLGPGGWDLLTGLGEFLVGCPAPLAAALYISVAGGLVLVSVGSLFWSTLPL</sequence>
<keyword evidence="5 8" id="KW-1133">Transmembrane helix</keyword>
<dbReference type="PANTHER" id="PTHR12246">
    <property type="entry name" value="PALMITOYLTRANSFERASE ZDHHC16"/>
    <property type="match status" value="1"/>
</dbReference>
<evidence type="ECO:0000256" key="2">
    <source>
        <dbReference type="ARBA" id="ARBA00008574"/>
    </source>
</evidence>
<protein>
    <recommendedName>
        <fullName evidence="8">S-acyltransferase</fullName>
        <ecNumber evidence="8">2.3.1.225</ecNumber>
    </recommendedName>
    <alternativeName>
        <fullName evidence="8">Palmitoyltransferase</fullName>
    </alternativeName>
</protein>
<dbReference type="EC" id="2.3.1.225" evidence="8"/>
<keyword evidence="6 8" id="KW-0472">Membrane</keyword>
<gene>
    <name evidence="11" type="ORF">HaLaN_12683</name>
</gene>
<organism evidence="11 12">
    <name type="scientific">Haematococcus lacustris</name>
    <name type="common">Green alga</name>
    <name type="synonym">Haematococcus pluvialis</name>
    <dbReference type="NCBI Taxonomy" id="44745"/>
    <lineage>
        <taxon>Eukaryota</taxon>
        <taxon>Viridiplantae</taxon>
        <taxon>Chlorophyta</taxon>
        <taxon>core chlorophytes</taxon>
        <taxon>Chlorophyceae</taxon>
        <taxon>CS clade</taxon>
        <taxon>Chlamydomonadales</taxon>
        <taxon>Haematococcaceae</taxon>
        <taxon>Haematococcus</taxon>
    </lineage>
</organism>
<feature type="transmembrane region" description="Helical" evidence="8">
    <location>
        <begin position="352"/>
        <end position="372"/>
    </location>
</feature>
<evidence type="ECO:0000256" key="8">
    <source>
        <dbReference type="RuleBase" id="RU079119"/>
    </source>
</evidence>
<feature type="non-terminal residue" evidence="11">
    <location>
        <position position="1"/>
    </location>
</feature>
<feature type="transmembrane region" description="Helical" evidence="8">
    <location>
        <begin position="202"/>
        <end position="223"/>
    </location>
</feature>
<evidence type="ECO:0000256" key="1">
    <source>
        <dbReference type="ARBA" id="ARBA00004141"/>
    </source>
</evidence>
<dbReference type="Pfam" id="PF01529">
    <property type="entry name" value="DHHC"/>
    <property type="match status" value="1"/>
</dbReference>
<evidence type="ECO:0000256" key="5">
    <source>
        <dbReference type="ARBA" id="ARBA00022989"/>
    </source>
</evidence>